<dbReference type="Proteomes" id="UP000007875">
    <property type="component" value="Unassembled WGS sequence"/>
</dbReference>
<proteinExistence type="predicted"/>
<evidence type="ECO:0008006" key="4">
    <source>
        <dbReference type="Google" id="ProtNLM"/>
    </source>
</evidence>
<feature type="chain" id="PRO_5012903919" description="FZ domain-containing protein" evidence="1">
    <location>
        <begin position="16"/>
        <end position="59"/>
    </location>
</feature>
<evidence type="ECO:0000256" key="1">
    <source>
        <dbReference type="SAM" id="SignalP"/>
    </source>
</evidence>
<evidence type="ECO:0000313" key="2">
    <source>
        <dbReference type="Ensembl" id="ENSCSAVP00000010468.1"/>
    </source>
</evidence>
<protein>
    <recommendedName>
        <fullName evidence="4">FZ domain-containing protein</fullName>
    </recommendedName>
</protein>
<evidence type="ECO:0000313" key="3">
    <source>
        <dbReference type="Proteomes" id="UP000007875"/>
    </source>
</evidence>
<dbReference type="HOGENOM" id="CLU_2966840_0_0_1"/>
<organism evidence="2 3">
    <name type="scientific">Ciona savignyi</name>
    <name type="common">Pacific transparent sea squirt</name>
    <dbReference type="NCBI Taxonomy" id="51511"/>
    <lineage>
        <taxon>Eukaryota</taxon>
        <taxon>Metazoa</taxon>
        <taxon>Chordata</taxon>
        <taxon>Tunicata</taxon>
        <taxon>Ascidiacea</taxon>
        <taxon>Phlebobranchia</taxon>
        <taxon>Cionidae</taxon>
        <taxon>Ciona</taxon>
    </lineage>
</organism>
<dbReference type="InterPro" id="IPR036790">
    <property type="entry name" value="Frizzled_dom_sf"/>
</dbReference>
<dbReference type="Ensembl" id="ENSCSAVT00000010595.1">
    <property type="protein sequence ID" value="ENSCSAVP00000010468.1"/>
    <property type="gene ID" value="ENSCSAVG00000006164.1"/>
</dbReference>
<name>H2YYQ7_CIOSA</name>
<feature type="signal peptide" evidence="1">
    <location>
        <begin position="1"/>
        <end position="15"/>
    </location>
</feature>
<reference evidence="2" key="2">
    <citation type="submission" date="2025-08" db="UniProtKB">
        <authorList>
            <consortium name="Ensembl"/>
        </authorList>
    </citation>
    <scope>IDENTIFICATION</scope>
</reference>
<keyword evidence="1" id="KW-0732">Signal</keyword>
<reference evidence="3" key="1">
    <citation type="submission" date="2003-08" db="EMBL/GenBank/DDBJ databases">
        <authorList>
            <person name="Birren B."/>
            <person name="Nusbaum C."/>
            <person name="Abebe A."/>
            <person name="Abouelleil A."/>
            <person name="Adekoya E."/>
            <person name="Ait-zahra M."/>
            <person name="Allen N."/>
            <person name="Allen T."/>
            <person name="An P."/>
            <person name="Anderson M."/>
            <person name="Anderson S."/>
            <person name="Arachchi H."/>
            <person name="Armbruster J."/>
            <person name="Bachantsang P."/>
            <person name="Baldwin J."/>
            <person name="Barry A."/>
            <person name="Bayul T."/>
            <person name="Blitshsteyn B."/>
            <person name="Bloom T."/>
            <person name="Blye J."/>
            <person name="Boguslavskiy L."/>
            <person name="Borowsky M."/>
            <person name="Boukhgalter B."/>
            <person name="Brunache A."/>
            <person name="Butler J."/>
            <person name="Calixte N."/>
            <person name="Calvo S."/>
            <person name="Camarata J."/>
            <person name="Campo K."/>
            <person name="Chang J."/>
            <person name="Cheshatsang Y."/>
            <person name="Citroen M."/>
            <person name="Collymore A."/>
            <person name="Considine T."/>
            <person name="Cook A."/>
            <person name="Cooke P."/>
            <person name="Corum B."/>
            <person name="Cuomo C."/>
            <person name="David R."/>
            <person name="Dawoe T."/>
            <person name="Degray S."/>
            <person name="Dodge S."/>
            <person name="Dooley K."/>
            <person name="Dorje P."/>
            <person name="Dorjee K."/>
            <person name="Dorris L."/>
            <person name="Duffey N."/>
            <person name="Dupes A."/>
            <person name="Elkins T."/>
            <person name="Engels R."/>
            <person name="Erickson J."/>
            <person name="Farina A."/>
            <person name="Faro S."/>
            <person name="Ferreira P."/>
            <person name="Fischer H."/>
            <person name="Fitzgerald M."/>
            <person name="Foley K."/>
            <person name="Gage D."/>
            <person name="Galagan J."/>
            <person name="Gearin G."/>
            <person name="Gnerre S."/>
            <person name="Gnirke A."/>
            <person name="Goyette A."/>
            <person name="Graham J."/>
            <person name="Grandbois E."/>
            <person name="Gyaltsen K."/>
            <person name="Hafez N."/>
            <person name="Hagopian D."/>
            <person name="Hagos B."/>
            <person name="Hall J."/>
            <person name="Hatcher B."/>
            <person name="Heller A."/>
            <person name="Higgins H."/>
            <person name="Honan T."/>
            <person name="Horn A."/>
            <person name="Houde N."/>
            <person name="Hughes L."/>
            <person name="Hulme W."/>
            <person name="Husby E."/>
            <person name="Iliev I."/>
            <person name="Jaffe D."/>
            <person name="Jones C."/>
            <person name="Kamal M."/>
            <person name="Kamat A."/>
            <person name="Kamvysselis M."/>
            <person name="Karlsson E."/>
            <person name="Kells C."/>
            <person name="Kieu A."/>
            <person name="Kisner P."/>
            <person name="Kodira C."/>
            <person name="Kulbokas E."/>
            <person name="Labutti K."/>
            <person name="Lama D."/>
            <person name="Landers T."/>
            <person name="Leger J."/>
            <person name="Levine S."/>
            <person name="Lewis D."/>
            <person name="Lewis T."/>
            <person name="Lindblad-toh K."/>
            <person name="Liu X."/>
            <person name="Lokyitsang T."/>
            <person name="Lokyitsang Y."/>
            <person name="Lucien O."/>
            <person name="Lui A."/>
            <person name="Ma L.J."/>
            <person name="Mabbitt R."/>
            <person name="Macdonald J."/>
            <person name="Maclean C."/>
            <person name="Major J."/>
            <person name="Manning J."/>
            <person name="Marabella R."/>
            <person name="Maru K."/>
            <person name="Matthews C."/>
            <person name="Mauceli E."/>
            <person name="Mccarthy M."/>
            <person name="Mcdonough S."/>
            <person name="Mcghee T."/>
            <person name="Meldrim J."/>
            <person name="Meneus L."/>
            <person name="Mesirov J."/>
            <person name="Mihalev A."/>
            <person name="Mihova T."/>
            <person name="Mikkelsen T."/>
            <person name="Mlenga V."/>
            <person name="Moru K."/>
            <person name="Mozes J."/>
            <person name="Mulrain L."/>
            <person name="Munson G."/>
            <person name="Naylor J."/>
            <person name="Newes C."/>
            <person name="Nguyen C."/>
            <person name="Nguyen N."/>
            <person name="Nguyen T."/>
            <person name="Nicol R."/>
            <person name="Nielsen C."/>
            <person name="Nizzari M."/>
            <person name="Norbu C."/>
            <person name="Norbu N."/>
            <person name="O'donnell P."/>
            <person name="Okoawo O."/>
            <person name="O'leary S."/>
            <person name="Omotosho B."/>
            <person name="O'neill K."/>
            <person name="Osman S."/>
            <person name="Parker S."/>
            <person name="Perrin D."/>
            <person name="Phunkhang P."/>
            <person name="Piqani B."/>
            <person name="Purcell S."/>
            <person name="Rachupka T."/>
            <person name="Ramasamy U."/>
            <person name="Rameau R."/>
            <person name="Ray V."/>
            <person name="Raymond C."/>
            <person name="Retta R."/>
            <person name="Richardson S."/>
            <person name="Rise C."/>
            <person name="Rodriguez J."/>
            <person name="Rogers J."/>
            <person name="Rogov P."/>
            <person name="Rutman M."/>
            <person name="Schupbach R."/>
            <person name="Seaman C."/>
            <person name="Settipalli S."/>
            <person name="Sharpe T."/>
            <person name="Sheridan J."/>
            <person name="Sherpa N."/>
            <person name="Shi J."/>
            <person name="Smirnov S."/>
            <person name="Smith C."/>
            <person name="Sougnez C."/>
            <person name="Spencer B."/>
            <person name="Stalker J."/>
            <person name="Stange-thomann N."/>
            <person name="Stavropoulos S."/>
            <person name="Stetson K."/>
            <person name="Stone C."/>
            <person name="Stone S."/>
            <person name="Stubbs M."/>
            <person name="Talamas J."/>
            <person name="Tchuinga P."/>
            <person name="Tenzing P."/>
            <person name="Tesfaye S."/>
            <person name="Theodore J."/>
            <person name="Thoulutsang Y."/>
            <person name="Topham K."/>
            <person name="Towey S."/>
            <person name="Tsamla T."/>
            <person name="Tsomo N."/>
            <person name="Vallee D."/>
            <person name="Vassiliev H."/>
            <person name="Venkataraman V."/>
            <person name="Vinson J."/>
            <person name="Vo A."/>
            <person name="Wade C."/>
            <person name="Wang S."/>
            <person name="Wangchuk T."/>
            <person name="Wangdi T."/>
            <person name="Whittaker C."/>
            <person name="Wilkinson J."/>
            <person name="Wu Y."/>
            <person name="Wyman D."/>
            <person name="Yadav S."/>
            <person name="Yang S."/>
            <person name="Yang X."/>
            <person name="Yeager S."/>
            <person name="Yee E."/>
            <person name="Young G."/>
            <person name="Zainoun J."/>
            <person name="Zembeck L."/>
            <person name="Zimmer A."/>
            <person name="Zody M."/>
            <person name="Lander E."/>
        </authorList>
    </citation>
    <scope>NUCLEOTIDE SEQUENCE [LARGE SCALE GENOMIC DNA]</scope>
</reference>
<reference evidence="2" key="3">
    <citation type="submission" date="2025-09" db="UniProtKB">
        <authorList>
            <consortium name="Ensembl"/>
        </authorList>
    </citation>
    <scope>IDENTIFICATION</scope>
</reference>
<dbReference type="AlphaFoldDB" id="H2YYQ7"/>
<dbReference type="SUPFAM" id="SSF63501">
    <property type="entry name" value="Frizzled cysteine-rich domain"/>
    <property type="match status" value="1"/>
</dbReference>
<dbReference type="InParanoid" id="H2YYQ7"/>
<accession>H2YYQ7</accession>
<sequence length="59" mass="6646">AISALGLLFFCEIAAVHDPFAFGLRSECELINLPRCRRLQRGFISLPNPFGHFSQLEII</sequence>
<keyword evidence="3" id="KW-1185">Reference proteome</keyword>